<organism evidence="2 3">
    <name type="scientific">Neohortaea acidophila</name>
    <dbReference type="NCBI Taxonomy" id="245834"/>
    <lineage>
        <taxon>Eukaryota</taxon>
        <taxon>Fungi</taxon>
        <taxon>Dikarya</taxon>
        <taxon>Ascomycota</taxon>
        <taxon>Pezizomycotina</taxon>
        <taxon>Dothideomycetes</taxon>
        <taxon>Dothideomycetidae</taxon>
        <taxon>Mycosphaerellales</taxon>
        <taxon>Teratosphaeriaceae</taxon>
        <taxon>Neohortaea</taxon>
    </lineage>
</organism>
<dbReference type="AlphaFoldDB" id="A0A6A6Q810"/>
<dbReference type="EMBL" id="MU001631">
    <property type="protein sequence ID" value="KAF2488134.1"/>
    <property type="molecule type" value="Genomic_DNA"/>
</dbReference>
<dbReference type="Proteomes" id="UP000799767">
    <property type="component" value="Unassembled WGS sequence"/>
</dbReference>
<dbReference type="InterPro" id="IPR022085">
    <property type="entry name" value="OpdG"/>
</dbReference>
<keyword evidence="3" id="KW-1185">Reference proteome</keyword>
<dbReference type="Pfam" id="PF12311">
    <property type="entry name" value="DUF3632"/>
    <property type="match status" value="1"/>
</dbReference>
<evidence type="ECO:0000313" key="3">
    <source>
        <dbReference type="Proteomes" id="UP000799767"/>
    </source>
</evidence>
<accession>A0A6A6Q810</accession>
<dbReference type="RefSeq" id="XP_033594703.1">
    <property type="nucleotide sequence ID" value="XM_033730390.1"/>
</dbReference>
<dbReference type="InterPro" id="IPR053204">
    <property type="entry name" value="Oxopyrrolidines_Biosynth-assoc"/>
</dbReference>
<sequence>MEEPQWQPETPAEWAERCAQEQYHQDATTQAVIRAVQKLLERESPPEDIAREIAELYDADVRADPQGNGYGCKFWGLFCDPVRQFGGSLEHTRLLVDLIVAISALPDIPGTRFSQGIYWRDLPEFGWNFRELAFMELFSEIFYCLEDYYPDGRVTGDWYPIIQRYLNATTFAAIFLSASDRAGFSWFAKLALDDQFIATTDVEERYRIRSAEALAAATWIDVGGAGIYRICCVGRDEHLTLEAWGRWREKFGALAVEPDLDARSRVAAARALNHMISLDGVGE</sequence>
<evidence type="ECO:0000313" key="2">
    <source>
        <dbReference type="EMBL" id="KAF2488134.1"/>
    </source>
</evidence>
<evidence type="ECO:0000256" key="1">
    <source>
        <dbReference type="SAM" id="MobiDB-lite"/>
    </source>
</evidence>
<dbReference type="GeneID" id="54471392"/>
<dbReference type="PANTHER" id="PTHR38797:SF4">
    <property type="entry name" value="NUCLEAR PORE COMPLEX PROTEIN NUP85"/>
    <property type="match status" value="1"/>
</dbReference>
<dbReference type="PANTHER" id="PTHR38797">
    <property type="entry name" value="NUCLEAR PORE COMPLEX PROTEIN NUP85-RELATED"/>
    <property type="match status" value="1"/>
</dbReference>
<name>A0A6A6Q810_9PEZI</name>
<feature type="region of interest" description="Disordered" evidence="1">
    <location>
        <begin position="1"/>
        <end position="20"/>
    </location>
</feature>
<protein>
    <submittedName>
        <fullName evidence="2">Uncharacterized protein</fullName>
    </submittedName>
</protein>
<dbReference type="OrthoDB" id="3350591at2759"/>
<proteinExistence type="predicted"/>
<reference evidence="2" key="1">
    <citation type="journal article" date="2020" name="Stud. Mycol.">
        <title>101 Dothideomycetes genomes: a test case for predicting lifestyles and emergence of pathogens.</title>
        <authorList>
            <person name="Haridas S."/>
            <person name="Albert R."/>
            <person name="Binder M."/>
            <person name="Bloem J."/>
            <person name="Labutti K."/>
            <person name="Salamov A."/>
            <person name="Andreopoulos B."/>
            <person name="Baker S."/>
            <person name="Barry K."/>
            <person name="Bills G."/>
            <person name="Bluhm B."/>
            <person name="Cannon C."/>
            <person name="Castanera R."/>
            <person name="Culley D."/>
            <person name="Daum C."/>
            <person name="Ezra D."/>
            <person name="Gonzalez J."/>
            <person name="Henrissat B."/>
            <person name="Kuo A."/>
            <person name="Liang C."/>
            <person name="Lipzen A."/>
            <person name="Lutzoni F."/>
            <person name="Magnuson J."/>
            <person name="Mondo S."/>
            <person name="Nolan M."/>
            <person name="Ohm R."/>
            <person name="Pangilinan J."/>
            <person name="Park H.-J."/>
            <person name="Ramirez L."/>
            <person name="Alfaro M."/>
            <person name="Sun H."/>
            <person name="Tritt A."/>
            <person name="Yoshinaga Y."/>
            <person name="Zwiers L.-H."/>
            <person name="Turgeon B."/>
            <person name="Goodwin S."/>
            <person name="Spatafora J."/>
            <person name="Crous P."/>
            <person name="Grigoriev I."/>
        </authorList>
    </citation>
    <scope>NUCLEOTIDE SEQUENCE</scope>
    <source>
        <strain evidence="2">CBS 113389</strain>
    </source>
</reference>
<gene>
    <name evidence="2" type="ORF">BDY17DRAFT_24282</name>
</gene>